<evidence type="ECO:0000256" key="4">
    <source>
        <dbReference type="RuleBase" id="RU003744"/>
    </source>
</evidence>
<dbReference type="PANTHER" id="PTHR35936:SF19">
    <property type="entry name" value="AMINO-ACID-BINDING PROTEIN YXEM-RELATED"/>
    <property type="match status" value="1"/>
</dbReference>
<reference evidence="8 9" key="2">
    <citation type="submission" date="2017-07" db="EMBL/GenBank/DDBJ databases">
        <title>Candidatus Dactylopiibacterium carminicum, a nitrogen-fixing symbiont of the cochineal insect Dactylopius coccus and Dactylopius opuntiae (Hemiptera: Coccoidea: Dactylopiidae).</title>
        <authorList>
            <person name="Vera A."/>
        </authorList>
    </citation>
    <scope>NUCLEOTIDE SEQUENCE [LARGE SCALE GENOMIC DNA]</scope>
    <source>
        <strain evidence="8 9">NFDCM</strain>
    </source>
</reference>
<keyword evidence="3 5" id="KW-0732">Signal</keyword>
<organism evidence="8 9">
    <name type="scientific">Candidatus Dactylopiibacterium carminicum</name>
    <dbReference type="NCBI Taxonomy" id="857335"/>
    <lineage>
        <taxon>Bacteria</taxon>
        <taxon>Pseudomonadati</taxon>
        <taxon>Pseudomonadota</taxon>
        <taxon>Betaproteobacteria</taxon>
        <taxon>Rhodocyclales</taxon>
        <taxon>Rhodocyclaceae</taxon>
        <taxon>Candidatus Dactylopiibacterium</taxon>
    </lineage>
</organism>
<evidence type="ECO:0000313" key="8">
    <source>
        <dbReference type="EMBL" id="PAS93439.1"/>
    </source>
</evidence>
<evidence type="ECO:0000313" key="7">
    <source>
        <dbReference type="EMBL" id="KAF7599403.1"/>
    </source>
</evidence>
<proteinExistence type="inferred from homology"/>
<evidence type="ECO:0000259" key="6">
    <source>
        <dbReference type="SMART" id="SM00062"/>
    </source>
</evidence>
<feature type="signal peptide" evidence="5">
    <location>
        <begin position="1"/>
        <end position="22"/>
    </location>
</feature>
<dbReference type="OrthoDB" id="368476at2"/>
<keyword evidence="10" id="KW-1185">Reference proteome</keyword>
<dbReference type="Proteomes" id="UP000216107">
    <property type="component" value="Unassembled WGS sequence"/>
</dbReference>
<dbReference type="InterPro" id="IPR001638">
    <property type="entry name" value="Solute-binding_3/MltF_N"/>
</dbReference>
<evidence type="ECO:0000313" key="9">
    <source>
        <dbReference type="Proteomes" id="UP000216107"/>
    </source>
</evidence>
<reference evidence="7 10" key="1">
    <citation type="submission" date="2016-08" db="EMBL/GenBank/DDBJ databases">
        <title>Candidatus Dactylopiibacterium carminicum genome sequence.</title>
        <authorList>
            <person name="Ramirez-Puebla S.T."/>
            <person name="Ormeno-Orrillo E."/>
            <person name="Vera-Ponce De Leon A."/>
            <person name="Luis L."/>
            <person name="Sanchez-Flores A."/>
            <person name="Monica R."/>
            <person name="Martinez-Romero E."/>
        </authorList>
    </citation>
    <scope>NUCLEOTIDE SEQUENCE [LARGE SCALE GENOMIC DNA]</scope>
    <source>
        <strain evidence="7">END1</strain>
    </source>
</reference>
<dbReference type="GO" id="GO:0030313">
    <property type="term" value="C:cell envelope"/>
    <property type="evidence" value="ECO:0007669"/>
    <property type="project" value="UniProtKB-SubCell"/>
</dbReference>
<dbReference type="PROSITE" id="PS01039">
    <property type="entry name" value="SBP_BACTERIAL_3"/>
    <property type="match status" value="1"/>
</dbReference>
<dbReference type="SUPFAM" id="SSF53850">
    <property type="entry name" value="Periplasmic binding protein-like II"/>
    <property type="match status" value="1"/>
</dbReference>
<feature type="domain" description="Solute-binding protein family 3/N-terminal" evidence="6">
    <location>
        <begin position="33"/>
        <end position="249"/>
    </location>
</feature>
<protein>
    <submittedName>
        <fullName evidence="8">Amino acid ABC transporter substrate-binding protein</fullName>
    </submittedName>
</protein>
<dbReference type="AlphaFoldDB" id="A0A272ETL0"/>
<name>A0A272ETL0_9RHOO</name>
<evidence type="ECO:0000313" key="10">
    <source>
        <dbReference type="Proteomes" id="UP000623509"/>
    </source>
</evidence>
<dbReference type="SMART" id="SM00062">
    <property type="entry name" value="PBPb"/>
    <property type="match status" value="1"/>
</dbReference>
<evidence type="ECO:0000256" key="2">
    <source>
        <dbReference type="ARBA" id="ARBA00010333"/>
    </source>
</evidence>
<dbReference type="EMBL" id="MDUX01000021">
    <property type="protein sequence ID" value="KAF7599403.1"/>
    <property type="molecule type" value="Genomic_DNA"/>
</dbReference>
<accession>A0A272ETL0</accession>
<comment type="caution">
    <text evidence="8">The sequence shown here is derived from an EMBL/GenBank/DDBJ whole genome shotgun (WGS) entry which is preliminary data.</text>
</comment>
<dbReference type="InterPro" id="IPR018313">
    <property type="entry name" value="SBP_3_CS"/>
</dbReference>
<evidence type="ECO:0000256" key="1">
    <source>
        <dbReference type="ARBA" id="ARBA00004196"/>
    </source>
</evidence>
<evidence type="ECO:0000256" key="5">
    <source>
        <dbReference type="SAM" id="SignalP"/>
    </source>
</evidence>
<evidence type="ECO:0000256" key="3">
    <source>
        <dbReference type="ARBA" id="ARBA00022729"/>
    </source>
</evidence>
<comment type="subcellular location">
    <subcellularLocation>
        <location evidence="1">Cell envelope</location>
    </subcellularLocation>
</comment>
<dbReference type="CDD" id="cd13530">
    <property type="entry name" value="PBP2_peptides_like"/>
    <property type="match status" value="1"/>
</dbReference>
<gene>
    <name evidence="7" type="ORF">BGI27_08060</name>
    <name evidence="8" type="ORF">CGU29_07760</name>
</gene>
<comment type="similarity">
    <text evidence="2 4">Belongs to the bacterial solute-binding protein 3 family.</text>
</comment>
<dbReference type="PANTHER" id="PTHR35936">
    <property type="entry name" value="MEMBRANE-BOUND LYTIC MUREIN TRANSGLYCOSYLASE F"/>
    <property type="match status" value="1"/>
</dbReference>
<dbReference type="Proteomes" id="UP000623509">
    <property type="component" value="Unassembled WGS sequence"/>
</dbReference>
<dbReference type="Pfam" id="PF00497">
    <property type="entry name" value="SBP_bac_3"/>
    <property type="match status" value="1"/>
</dbReference>
<sequence>MRSISAIALALGLVCAAPTLQARDWATIKQTGTLIAATEGAYPPFNYFQGGKLTGYEVDVMEAIAKKLNLKLDWRTLGFDAQVAAIAQDRFDVAIASHGITEERQKSVDFTLPHYCSGGQIVAKPGGPLKAAELQGKTLGVQLATTYADAARKVSGAKEVKTYPKDTDAQQALLGGRIDAWVTDRFVAQTAVQKSGNKLKSGELLFVERVAMILRKGNPELLGQLNQTLKDLNSDGTLKRISEKYFKEDVTCLN</sequence>
<dbReference type="Gene3D" id="3.40.190.10">
    <property type="entry name" value="Periplasmic binding protein-like II"/>
    <property type="match status" value="2"/>
</dbReference>
<dbReference type="EMBL" id="NMRN01000017">
    <property type="protein sequence ID" value="PAS93439.1"/>
    <property type="molecule type" value="Genomic_DNA"/>
</dbReference>
<feature type="chain" id="PRO_5013035336" evidence="5">
    <location>
        <begin position="23"/>
        <end position="254"/>
    </location>
</feature>
<dbReference type="RefSeq" id="WP_095524381.1">
    <property type="nucleotide sequence ID" value="NZ_MDUX01000021.1"/>
</dbReference>